<reference evidence="1" key="1">
    <citation type="submission" date="2018-05" db="EMBL/GenBank/DDBJ databases">
        <authorList>
            <person name="Lanie J.A."/>
            <person name="Ng W.-L."/>
            <person name="Kazmierczak K.M."/>
            <person name="Andrzejewski T.M."/>
            <person name="Davidsen T.M."/>
            <person name="Wayne K.J."/>
            <person name="Tettelin H."/>
            <person name="Glass J.I."/>
            <person name="Rusch D."/>
            <person name="Podicherti R."/>
            <person name="Tsui H.-C.T."/>
            <person name="Winkler M.E."/>
        </authorList>
    </citation>
    <scope>NUCLEOTIDE SEQUENCE</scope>
</reference>
<dbReference type="EMBL" id="UINC01048606">
    <property type="protein sequence ID" value="SVB59337.1"/>
    <property type="molecule type" value="Genomic_DNA"/>
</dbReference>
<feature type="non-terminal residue" evidence="1">
    <location>
        <position position="1"/>
    </location>
</feature>
<organism evidence="1">
    <name type="scientific">marine metagenome</name>
    <dbReference type="NCBI Taxonomy" id="408172"/>
    <lineage>
        <taxon>unclassified sequences</taxon>
        <taxon>metagenomes</taxon>
        <taxon>ecological metagenomes</taxon>
    </lineage>
</organism>
<gene>
    <name evidence="1" type="ORF">METZ01_LOCUS212191</name>
</gene>
<accession>A0A382FB52</accession>
<name>A0A382FB52_9ZZZZ</name>
<evidence type="ECO:0000313" key="1">
    <source>
        <dbReference type="EMBL" id="SVB59337.1"/>
    </source>
</evidence>
<proteinExistence type="predicted"/>
<protein>
    <submittedName>
        <fullName evidence="1">Uncharacterized protein</fullName>
    </submittedName>
</protein>
<sequence length="59" mass="6849">VPGAWWYQKILVRKIRDESAGSIISGLWWIGKRWCIGVVENTTGIFFYTGGTFSLYTYR</sequence>
<dbReference type="AlphaFoldDB" id="A0A382FB52"/>